<dbReference type="AlphaFoldDB" id="A0A9P6IBP5"/>
<dbReference type="OrthoDB" id="4822456at2759"/>
<dbReference type="InterPro" id="IPR046539">
    <property type="entry name" value="DUF6604"/>
</dbReference>
<comment type="caution">
    <text evidence="2">The sequence shown here is derived from an EMBL/GenBank/DDBJ whole genome shotgun (WGS) entry which is preliminary data.</text>
</comment>
<organism evidence="2 3">
    <name type="scientific">Colletotrichum karsti</name>
    <dbReference type="NCBI Taxonomy" id="1095194"/>
    <lineage>
        <taxon>Eukaryota</taxon>
        <taxon>Fungi</taxon>
        <taxon>Dikarya</taxon>
        <taxon>Ascomycota</taxon>
        <taxon>Pezizomycotina</taxon>
        <taxon>Sordariomycetes</taxon>
        <taxon>Hypocreomycetidae</taxon>
        <taxon>Glomerellales</taxon>
        <taxon>Glomerellaceae</taxon>
        <taxon>Colletotrichum</taxon>
        <taxon>Colletotrichum boninense species complex</taxon>
    </lineage>
</organism>
<evidence type="ECO:0000313" key="3">
    <source>
        <dbReference type="Proteomes" id="UP000781932"/>
    </source>
</evidence>
<evidence type="ECO:0000259" key="1">
    <source>
        <dbReference type="Pfam" id="PF20253"/>
    </source>
</evidence>
<accession>A0A9P6IBP5</accession>
<gene>
    <name evidence="2" type="ORF">CkaCkLH20_03092</name>
</gene>
<dbReference type="Proteomes" id="UP000781932">
    <property type="component" value="Unassembled WGS sequence"/>
</dbReference>
<proteinExistence type="predicted"/>
<feature type="domain" description="DUF6604" evidence="1">
    <location>
        <begin position="14"/>
        <end position="242"/>
    </location>
</feature>
<sequence>MQHAPETLSHSYNTYKRQTALVLDWLADTYNALGVKAALVPAQTVAGLIRMAEACVDANRKMPARVEMALRQSIDLRRRCAAWFEKSGTTTSTIKHAYFNSALDEILMQFATSPNDNAVHNTPSKKTTRNIFSVLDDEGVGLLDEAVEKAASTFSTSNDEISPPWEQLQDLQLQDAEMSELMETSEAYFNSALVEVYCLFEDANKLRYYARTLWKRYMSGEVDLMSVSLLMQAVVTVVKDLIKGYETTRPDCPNEYLGLAEVVQFQAALGIFPVVYGDTDKELKAQAKELGQRFKDSSWQPSAEFLDWRFDSTYQMLVSKYRALDISEKNRTTKRLQKLVPPMWPKAEGLTILRRLIKISDDIESRSEEMIAYGMLDPFTVALNFDNEDHRKGITFAEVVVTRVLLDVYDLEGLMEKVRNDINHLKKYCENNNHFENYSAREKRSDPRYEPFCKDLAEISRPTSNLDEAPNPIFLGSCLFRVLEILRYTQVEKENEEWSLLAMAHLYHALKIIDQQPPEWKDMNVLIQLHEKDIFGGAAPAHFNQCLTRFYVAEGLRFNEAQAGGDRDEKAEKRRRPVHTMSYILSKRGLKGQAYHSESCRMLPVWFARRNTPGFRRELLPAPFLESVMMEMKSPYEGVFLERCKVLAEAMLHVANETSADVLAPFDALERRITSEMSTTVFNYRQLRRHAERIIRPIDYNGLALHRRITVNLGLPLSPYWKLLSSRIRKDGHLEEVTTSWVDLCSKTGLKPRIQISAIDK</sequence>
<dbReference type="RefSeq" id="XP_038749010.1">
    <property type="nucleotide sequence ID" value="XM_038885811.1"/>
</dbReference>
<evidence type="ECO:0000313" key="2">
    <source>
        <dbReference type="EMBL" id="KAF9879549.1"/>
    </source>
</evidence>
<name>A0A9P6IBP5_9PEZI</name>
<dbReference type="PANTHER" id="PTHR38795:SF1">
    <property type="entry name" value="DUF6604 DOMAIN-CONTAINING PROTEIN"/>
    <property type="match status" value="1"/>
</dbReference>
<reference evidence="2" key="2">
    <citation type="submission" date="2020-11" db="EMBL/GenBank/DDBJ databases">
        <title>Whole genome sequencing of Colletotrichum sp.</title>
        <authorList>
            <person name="Li H."/>
        </authorList>
    </citation>
    <scope>NUCLEOTIDE SEQUENCE</scope>
    <source>
        <strain evidence="2">CkLH20</strain>
    </source>
</reference>
<protein>
    <recommendedName>
        <fullName evidence="1">DUF6604 domain-containing protein</fullName>
    </recommendedName>
</protein>
<dbReference type="PANTHER" id="PTHR38795">
    <property type="entry name" value="DUF6604 DOMAIN-CONTAINING PROTEIN"/>
    <property type="match status" value="1"/>
</dbReference>
<keyword evidence="3" id="KW-1185">Reference proteome</keyword>
<dbReference type="GeneID" id="62158885"/>
<reference evidence="2" key="1">
    <citation type="submission" date="2020-03" db="EMBL/GenBank/DDBJ databases">
        <authorList>
            <person name="He L."/>
        </authorList>
    </citation>
    <scope>NUCLEOTIDE SEQUENCE</scope>
    <source>
        <strain evidence="2">CkLH20</strain>
    </source>
</reference>
<dbReference type="Pfam" id="PF20253">
    <property type="entry name" value="DUF6604"/>
    <property type="match status" value="1"/>
</dbReference>
<dbReference type="EMBL" id="JAATWM020000007">
    <property type="protein sequence ID" value="KAF9879549.1"/>
    <property type="molecule type" value="Genomic_DNA"/>
</dbReference>